<dbReference type="PANTHER" id="PTHR23389">
    <property type="entry name" value="CHROMOSOME TRANSMISSION FIDELITY FACTOR 18"/>
    <property type="match status" value="1"/>
</dbReference>
<comment type="catalytic activity">
    <reaction evidence="12 14 15">
        <text>NAD(+) + (deoxyribonucleotide)n-3'-hydroxyl + 5'-phospho-(deoxyribonucleotide)m = (deoxyribonucleotide)n+m + AMP + beta-nicotinamide D-nucleotide.</text>
        <dbReference type="EC" id="6.5.1.2"/>
    </reaction>
</comment>
<evidence type="ECO:0000259" key="17">
    <source>
        <dbReference type="PROSITE" id="PS50172"/>
    </source>
</evidence>
<dbReference type="Gene3D" id="3.30.470.30">
    <property type="entry name" value="DNA ligase/mRNA capping enzyme"/>
    <property type="match status" value="1"/>
</dbReference>
<dbReference type="InterPro" id="IPR012340">
    <property type="entry name" value="NA-bd_OB-fold"/>
</dbReference>
<dbReference type="FunFam" id="1.10.150.20:FF:000007">
    <property type="entry name" value="DNA ligase"/>
    <property type="match status" value="1"/>
</dbReference>
<evidence type="ECO:0000256" key="3">
    <source>
        <dbReference type="ARBA" id="ARBA00013308"/>
    </source>
</evidence>
<feature type="binding site" evidence="14">
    <location>
        <position position="434"/>
    </location>
    <ligand>
        <name>Zn(2+)</name>
        <dbReference type="ChEBI" id="CHEBI:29105"/>
    </ligand>
</feature>
<keyword evidence="19" id="KW-1185">Reference proteome</keyword>
<sequence length="762" mass="80995">MDLVGPALDLLARLDDTALDALDRDAAAALADELRPVVRGLSRAYYTDGESLVGDTQYDRLYHALRAVEAAHPDLVTPDSPTHRVGGAPLDAFRKVEHPVPLLSLGNAFDVDDLRAWVDRVLKGLEGVLAEGERPTFVAELKIDGLALALTYRDGVLERAATRGNGRVGEDVTPNVRTVRAIPLRLAAGAPASVEVRGEAYMARSTFEALNERLVVAGEKTLANPRNGAVGSLRQLDPTVTASRGLAFYSYGIGPVEGDGVPERQSAVLDWLQSLGIPTGPERKTFDDVNALAAFCEEWAHHRDTLDYEIDGVVVKVDRLDYQEVLGFRATEPRWAIAFKFPAREATTRLLDIEHNVGRTGVIKPLAILEPVEVGGVTVSKATLHNADYITSRDIRVGDDVVVKRAGDVIPAVVGPVGAEPDRDRAVYEPPTVCPVCGKPVARPVGEVDIRHTEGGCPAQLKRAVEHFVARNAMDIDGIGSKGAALLVDVELIEDLPDLYELDRDDLLALEGFKEKKADKVLAGLETSKSRPLARLLFGLGIRHVGETVARELVAHHASLDELAAASGEDLEAIDGIGPIVAESVVEWFEDEANQATVARLRELGVNTLRQPGERVAVAADDSAPLAGKTVVLTGTFPTLTRPQAKALVEEAGGKVTGSVSKKTDLVVYGESAGSKLAKAEELGVARVDEDGLRAILDGAPIPGDEPPTDEIEPVENPVAADADVLAESTSAGAVGSAATGGFDMEVVRRDAEAGQGDLFGS</sequence>
<feature type="binding site" evidence="14">
    <location>
        <position position="340"/>
    </location>
    <ligand>
        <name>NAD(+)</name>
        <dbReference type="ChEBI" id="CHEBI:57540"/>
    </ligand>
</feature>
<dbReference type="SUPFAM" id="SSF47781">
    <property type="entry name" value="RuvA domain 2-like"/>
    <property type="match status" value="1"/>
</dbReference>
<evidence type="ECO:0000256" key="4">
    <source>
        <dbReference type="ARBA" id="ARBA00022598"/>
    </source>
</evidence>
<dbReference type="PROSITE" id="PS50172">
    <property type="entry name" value="BRCT"/>
    <property type="match status" value="1"/>
</dbReference>
<dbReference type="InterPro" id="IPR003583">
    <property type="entry name" value="Hlx-hairpin-Hlx_DNA-bd_motif"/>
</dbReference>
<dbReference type="PIRSF" id="PIRSF001604">
    <property type="entry name" value="LigA"/>
    <property type="match status" value="1"/>
</dbReference>
<dbReference type="OrthoDB" id="9759736at2"/>
<evidence type="ECO:0000256" key="11">
    <source>
        <dbReference type="ARBA" id="ARBA00023204"/>
    </source>
</evidence>
<evidence type="ECO:0000256" key="7">
    <source>
        <dbReference type="ARBA" id="ARBA00022763"/>
    </source>
</evidence>
<name>A0A271J2E6_9BACT</name>
<reference evidence="18 19" key="1">
    <citation type="submission" date="2016-11" db="EMBL/GenBank/DDBJ databases">
        <title>Study of marine rhodopsin-containing bacteria.</title>
        <authorList>
            <person name="Yoshizawa S."/>
            <person name="Kumagai Y."/>
            <person name="Kogure K."/>
        </authorList>
    </citation>
    <scope>NUCLEOTIDE SEQUENCE [LARGE SCALE GENOMIC DNA]</scope>
    <source>
        <strain evidence="18 19">SAORIC-28</strain>
    </source>
</reference>
<dbReference type="AlphaFoldDB" id="A0A271J2E6"/>
<dbReference type="GO" id="GO:0003911">
    <property type="term" value="F:DNA ligase (NAD+) activity"/>
    <property type="evidence" value="ECO:0007669"/>
    <property type="project" value="UniProtKB-UniRule"/>
</dbReference>
<dbReference type="InterPro" id="IPR018239">
    <property type="entry name" value="DNA_ligase_AS"/>
</dbReference>
<dbReference type="FunFam" id="2.40.50.140:FF:000012">
    <property type="entry name" value="DNA ligase"/>
    <property type="match status" value="1"/>
</dbReference>
<keyword evidence="11 14" id="KW-0234">DNA repair</keyword>
<evidence type="ECO:0000256" key="14">
    <source>
        <dbReference type="HAMAP-Rule" id="MF_01588"/>
    </source>
</evidence>
<dbReference type="Gene3D" id="1.10.287.610">
    <property type="entry name" value="Helix hairpin bin"/>
    <property type="match status" value="1"/>
</dbReference>
<keyword evidence="7 14" id="KW-0227">DNA damage</keyword>
<dbReference type="InterPro" id="IPR036420">
    <property type="entry name" value="BRCT_dom_sf"/>
</dbReference>
<dbReference type="NCBIfam" id="TIGR00575">
    <property type="entry name" value="dnlj"/>
    <property type="match status" value="1"/>
</dbReference>
<accession>A0A271J2E6</accession>
<evidence type="ECO:0000313" key="18">
    <source>
        <dbReference type="EMBL" id="PAP77438.1"/>
    </source>
</evidence>
<evidence type="ECO:0000256" key="13">
    <source>
        <dbReference type="ARBA" id="ARBA00060881"/>
    </source>
</evidence>
<dbReference type="CDD" id="cd17748">
    <property type="entry name" value="BRCT_DNA_ligase_like"/>
    <property type="match status" value="1"/>
</dbReference>
<dbReference type="InterPro" id="IPR013839">
    <property type="entry name" value="DNAligase_adenylation"/>
</dbReference>
<dbReference type="SUPFAM" id="SSF52113">
    <property type="entry name" value="BRCT domain"/>
    <property type="match status" value="1"/>
</dbReference>
<gene>
    <name evidence="14" type="primary">ligA</name>
    <name evidence="18" type="ORF">BSZ37_13830</name>
</gene>
<dbReference type="HAMAP" id="MF_01588">
    <property type="entry name" value="DNA_ligase_A"/>
    <property type="match status" value="1"/>
</dbReference>
<dbReference type="NCBIfam" id="NF005932">
    <property type="entry name" value="PRK07956.1"/>
    <property type="match status" value="1"/>
</dbReference>
<evidence type="ECO:0000256" key="16">
    <source>
        <dbReference type="SAM" id="MobiDB-lite"/>
    </source>
</evidence>
<feature type="active site" description="N6-AMP-lysine intermediate" evidence="14">
    <location>
        <position position="142"/>
    </location>
</feature>
<keyword evidence="5 14" id="KW-0235">DNA replication</keyword>
<dbReference type="RefSeq" id="WP_095511105.1">
    <property type="nucleotide sequence ID" value="NZ_MQWD01000001.1"/>
</dbReference>
<feature type="binding site" evidence="14">
    <location>
        <begin position="104"/>
        <end position="105"/>
    </location>
    <ligand>
        <name>NAD(+)</name>
        <dbReference type="ChEBI" id="CHEBI:57540"/>
    </ligand>
</feature>
<evidence type="ECO:0000256" key="8">
    <source>
        <dbReference type="ARBA" id="ARBA00022833"/>
    </source>
</evidence>
<keyword evidence="6 14" id="KW-0479">Metal-binding</keyword>
<comment type="similarity">
    <text evidence="13 14">Belongs to the NAD-dependent DNA ligase family. LigA subfamily.</text>
</comment>
<evidence type="ECO:0000256" key="12">
    <source>
        <dbReference type="ARBA" id="ARBA00034005"/>
    </source>
</evidence>
<dbReference type="InterPro" id="IPR004150">
    <property type="entry name" value="NAD_DNA_ligase_OB"/>
</dbReference>
<keyword evidence="4 14" id="KW-0436">Ligase</keyword>
<evidence type="ECO:0000256" key="6">
    <source>
        <dbReference type="ARBA" id="ARBA00022723"/>
    </source>
</evidence>
<dbReference type="Gene3D" id="6.20.10.30">
    <property type="match status" value="1"/>
</dbReference>
<evidence type="ECO:0000256" key="10">
    <source>
        <dbReference type="ARBA" id="ARBA00023027"/>
    </source>
</evidence>
<dbReference type="InterPro" id="IPR010994">
    <property type="entry name" value="RuvA_2-like"/>
</dbReference>
<evidence type="ECO:0000256" key="1">
    <source>
        <dbReference type="ARBA" id="ARBA00004067"/>
    </source>
</evidence>
<evidence type="ECO:0000256" key="5">
    <source>
        <dbReference type="ARBA" id="ARBA00022705"/>
    </source>
</evidence>
<dbReference type="Pfam" id="PF12826">
    <property type="entry name" value="HHH_2"/>
    <property type="match status" value="1"/>
</dbReference>
<dbReference type="InterPro" id="IPR013840">
    <property type="entry name" value="DNAligase_N"/>
</dbReference>
<dbReference type="FunFam" id="1.10.150.20:FF:000006">
    <property type="entry name" value="DNA ligase"/>
    <property type="match status" value="1"/>
</dbReference>
<dbReference type="Gene3D" id="3.40.50.10190">
    <property type="entry name" value="BRCT domain"/>
    <property type="match status" value="1"/>
</dbReference>
<keyword evidence="8 14" id="KW-0862">Zinc</keyword>
<evidence type="ECO:0000256" key="9">
    <source>
        <dbReference type="ARBA" id="ARBA00022842"/>
    </source>
</evidence>
<keyword evidence="9 14" id="KW-0460">Magnesium</keyword>
<protein>
    <recommendedName>
        <fullName evidence="3 14">DNA ligase</fullName>
        <ecNumber evidence="2 14">6.5.1.2</ecNumber>
    </recommendedName>
    <alternativeName>
        <fullName evidence="14">Polydeoxyribonucleotide synthase [NAD(+)]</fullName>
    </alternativeName>
</protein>
<feature type="binding site" evidence="14">
    <location>
        <position position="316"/>
    </location>
    <ligand>
        <name>NAD(+)</name>
        <dbReference type="ChEBI" id="CHEBI:57540"/>
    </ligand>
</feature>
<dbReference type="GO" id="GO:0006281">
    <property type="term" value="P:DNA repair"/>
    <property type="evidence" value="ECO:0007669"/>
    <property type="project" value="UniProtKB-KW"/>
</dbReference>
<dbReference type="InterPro" id="IPR001357">
    <property type="entry name" value="BRCT_dom"/>
</dbReference>
<dbReference type="GO" id="GO:0046872">
    <property type="term" value="F:metal ion binding"/>
    <property type="evidence" value="ECO:0007669"/>
    <property type="project" value="UniProtKB-KW"/>
</dbReference>
<keyword evidence="10 14" id="KW-0520">NAD</keyword>
<dbReference type="SUPFAM" id="SSF50249">
    <property type="entry name" value="Nucleic acid-binding proteins"/>
    <property type="match status" value="1"/>
</dbReference>
<comment type="caution">
    <text evidence="14">Lacks conserved residue(s) required for the propagation of feature annotation.</text>
</comment>
<dbReference type="PROSITE" id="PS01056">
    <property type="entry name" value="DNA_LIGASE_N2"/>
    <property type="match status" value="1"/>
</dbReference>
<feature type="binding site" evidence="14">
    <location>
        <begin position="55"/>
        <end position="59"/>
    </location>
    <ligand>
        <name>NAD(+)</name>
        <dbReference type="ChEBI" id="CHEBI:57540"/>
    </ligand>
</feature>
<comment type="function">
    <text evidence="1 14">DNA ligase that catalyzes the formation of phosphodiester linkages between 5'-phosphoryl and 3'-hydroxyl groups in double-stranded DNA using NAD as a coenzyme and as the energy source for the reaction. It is essential for DNA replication and repair of damaged DNA.</text>
</comment>
<dbReference type="Pfam" id="PF00533">
    <property type="entry name" value="BRCT"/>
    <property type="match status" value="1"/>
</dbReference>
<proteinExistence type="inferred from homology"/>
<feature type="domain" description="BRCT" evidence="17">
    <location>
        <begin position="621"/>
        <end position="693"/>
    </location>
</feature>
<dbReference type="Pfam" id="PF03120">
    <property type="entry name" value="OB_DNA_ligase"/>
    <property type="match status" value="1"/>
</dbReference>
<dbReference type="GO" id="GO:0003677">
    <property type="term" value="F:DNA binding"/>
    <property type="evidence" value="ECO:0007669"/>
    <property type="project" value="InterPro"/>
</dbReference>
<feature type="binding site" evidence="14">
    <location>
        <position position="163"/>
    </location>
    <ligand>
        <name>NAD(+)</name>
        <dbReference type="ChEBI" id="CHEBI:57540"/>
    </ligand>
</feature>
<dbReference type="Gene3D" id="2.40.50.140">
    <property type="entry name" value="Nucleic acid-binding proteins"/>
    <property type="match status" value="1"/>
</dbReference>
<dbReference type="GO" id="GO:0006260">
    <property type="term" value="P:DNA replication"/>
    <property type="evidence" value="ECO:0007669"/>
    <property type="project" value="UniProtKB-KW"/>
</dbReference>
<dbReference type="SMART" id="SM00532">
    <property type="entry name" value="LIGANc"/>
    <property type="match status" value="1"/>
</dbReference>
<dbReference type="GO" id="GO:0005829">
    <property type="term" value="C:cytosol"/>
    <property type="evidence" value="ECO:0007669"/>
    <property type="project" value="TreeGrafter"/>
</dbReference>
<dbReference type="Pfam" id="PF01653">
    <property type="entry name" value="DNA_ligase_aden"/>
    <property type="match status" value="1"/>
</dbReference>
<dbReference type="InterPro" id="IPR041663">
    <property type="entry name" value="DisA/LigA_HHH"/>
</dbReference>
<comment type="caution">
    <text evidence="18">The sequence shown here is derived from an EMBL/GenBank/DDBJ whole genome shotgun (WGS) entry which is preliminary data.</text>
</comment>
<dbReference type="Pfam" id="PF14520">
    <property type="entry name" value="HHH_5"/>
    <property type="match status" value="1"/>
</dbReference>
<feature type="binding site" evidence="14">
    <location>
        <position position="140"/>
    </location>
    <ligand>
        <name>NAD(+)</name>
        <dbReference type="ChEBI" id="CHEBI:57540"/>
    </ligand>
</feature>
<dbReference type="InterPro" id="IPR001679">
    <property type="entry name" value="DNA_ligase"/>
</dbReference>
<feature type="region of interest" description="Disordered" evidence="16">
    <location>
        <begin position="699"/>
        <end position="722"/>
    </location>
</feature>
<keyword evidence="14" id="KW-0464">Manganese</keyword>
<dbReference type="InterPro" id="IPR033136">
    <property type="entry name" value="DNA_ligase_CS"/>
</dbReference>
<comment type="cofactor">
    <cofactor evidence="14">
        <name>Mg(2+)</name>
        <dbReference type="ChEBI" id="CHEBI:18420"/>
    </cofactor>
    <cofactor evidence="14">
        <name>Mn(2+)</name>
        <dbReference type="ChEBI" id="CHEBI:29035"/>
    </cofactor>
</comment>
<dbReference type="EC" id="6.5.1.2" evidence="2 14"/>
<evidence type="ECO:0000313" key="19">
    <source>
        <dbReference type="Proteomes" id="UP000216339"/>
    </source>
</evidence>
<feature type="binding site" evidence="14">
    <location>
        <position position="457"/>
    </location>
    <ligand>
        <name>Zn(2+)</name>
        <dbReference type="ChEBI" id="CHEBI:29105"/>
    </ligand>
</feature>
<dbReference type="FunFam" id="3.30.470.30:FF:000001">
    <property type="entry name" value="DNA ligase"/>
    <property type="match status" value="1"/>
</dbReference>
<dbReference type="PROSITE" id="PS01055">
    <property type="entry name" value="DNA_LIGASE_N1"/>
    <property type="match status" value="1"/>
</dbReference>
<dbReference type="PANTHER" id="PTHR23389:SF9">
    <property type="entry name" value="DNA LIGASE"/>
    <property type="match status" value="1"/>
</dbReference>
<dbReference type="EMBL" id="MQWD01000001">
    <property type="protein sequence ID" value="PAP77438.1"/>
    <property type="molecule type" value="Genomic_DNA"/>
</dbReference>
<organism evidence="18 19">
    <name type="scientific">Rubrivirga marina</name>
    <dbReference type="NCBI Taxonomy" id="1196024"/>
    <lineage>
        <taxon>Bacteria</taxon>
        <taxon>Pseudomonadati</taxon>
        <taxon>Rhodothermota</taxon>
        <taxon>Rhodothermia</taxon>
        <taxon>Rhodothermales</taxon>
        <taxon>Rubricoccaceae</taxon>
        <taxon>Rubrivirga</taxon>
    </lineage>
</organism>
<feature type="binding site" evidence="14">
    <location>
        <position position="437"/>
    </location>
    <ligand>
        <name>Zn(2+)</name>
        <dbReference type="ChEBI" id="CHEBI:29105"/>
    </ligand>
</feature>
<dbReference type="CDD" id="cd00114">
    <property type="entry name" value="LIGANc"/>
    <property type="match status" value="1"/>
</dbReference>
<dbReference type="SMART" id="SM00292">
    <property type="entry name" value="BRCT"/>
    <property type="match status" value="1"/>
</dbReference>
<evidence type="ECO:0000256" key="2">
    <source>
        <dbReference type="ARBA" id="ARBA00012722"/>
    </source>
</evidence>
<dbReference type="Proteomes" id="UP000216339">
    <property type="component" value="Unassembled WGS sequence"/>
</dbReference>
<dbReference type="SMART" id="SM00278">
    <property type="entry name" value="HhH1"/>
    <property type="match status" value="3"/>
</dbReference>
<evidence type="ECO:0000256" key="15">
    <source>
        <dbReference type="RuleBase" id="RU000618"/>
    </source>
</evidence>
<feature type="binding site" evidence="14">
    <location>
        <position position="199"/>
    </location>
    <ligand>
        <name>NAD(+)</name>
        <dbReference type="ChEBI" id="CHEBI:57540"/>
    </ligand>
</feature>
<dbReference type="Gene3D" id="1.10.150.20">
    <property type="entry name" value="5' to 3' exonuclease, C-terminal subdomain"/>
    <property type="match status" value="2"/>
</dbReference>
<dbReference type="SUPFAM" id="SSF56091">
    <property type="entry name" value="DNA ligase/mRNA capping enzyme, catalytic domain"/>
    <property type="match status" value="1"/>
</dbReference>